<dbReference type="Proteomes" id="UP000347681">
    <property type="component" value="Unassembled WGS sequence"/>
</dbReference>
<keyword evidence="3 6" id="KW-0812">Transmembrane</keyword>
<comment type="subcellular location">
    <subcellularLocation>
        <location evidence="1">Cell membrane</location>
        <topology evidence="1">Multi-pass membrane protein</topology>
    </subcellularLocation>
</comment>
<feature type="transmembrane region" description="Helical" evidence="6">
    <location>
        <begin position="85"/>
        <end position="112"/>
    </location>
</feature>
<evidence type="ECO:0000313" key="8">
    <source>
        <dbReference type="Proteomes" id="UP000347681"/>
    </source>
</evidence>
<dbReference type="GO" id="GO:0005886">
    <property type="term" value="C:plasma membrane"/>
    <property type="evidence" value="ECO:0007669"/>
    <property type="project" value="UniProtKB-SubCell"/>
</dbReference>
<keyword evidence="2" id="KW-1003">Cell membrane</keyword>
<feature type="transmembrane region" description="Helical" evidence="6">
    <location>
        <begin position="470"/>
        <end position="490"/>
    </location>
</feature>
<dbReference type="AlphaFoldDB" id="A0A5M5ZZG1"/>
<evidence type="ECO:0000256" key="2">
    <source>
        <dbReference type="ARBA" id="ARBA00022475"/>
    </source>
</evidence>
<feature type="transmembrane region" description="Helical" evidence="6">
    <location>
        <begin position="445"/>
        <end position="464"/>
    </location>
</feature>
<dbReference type="RefSeq" id="WP_149940640.1">
    <property type="nucleotide sequence ID" value="NZ_VVZB01000001.1"/>
</dbReference>
<evidence type="ECO:0000256" key="5">
    <source>
        <dbReference type="ARBA" id="ARBA00023136"/>
    </source>
</evidence>
<feature type="transmembrane region" description="Helical" evidence="6">
    <location>
        <begin position="345"/>
        <end position="368"/>
    </location>
</feature>
<dbReference type="PANTHER" id="PTHR30250">
    <property type="entry name" value="PST FAMILY PREDICTED COLANIC ACID TRANSPORTER"/>
    <property type="match status" value="1"/>
</dbReference>
<dbReference type="InterPro" id="IPR050833">
    <property type="entry name" value="Poly_Biosynth_Transport"/>
</dbReference>
<evidence type="ECO:0000256" key="1">
    <source>
        <dbReference type="ARBA" id="ARBA00004651"/>
    </source>
</evidence>
<comment type="caution">
    <text evidence="7">The sequence shown here is derived from an EMBL/GenBank/DDBJ whole genome shotgun (WGS) entry which is preliminary data.</text>
</comment>
<evidence type="ECO:0000256" key="4">
    <source>
        <dbReference type="ARBA" id="ARBA00022989"/>
    </source>
</evidence>
<dbReference type="EMBL" id="VVZB01000001">
    <property type="protein sequence ID" value="KAA5386711.1"/>
    <property type="molecule type" value="Genomic_DNA"/>
</dbReference>
<evidence type="ECO:0000313" key="7">
    <source>
        <dbReference type="EMBL" id="KAA5386711.1"/>
    </source>
</evidence>
<evidence type="ECO:0000256" key="3">
    <source>
        <dbReference type="ARBA" id="ARBA00022692"/>
    </source>
</evidence>
<feature type="transmembrane region" description="Helical" evidence="6">
    <location>
        <begin position="124"/>
        <end position="144"/>
    </location>
</feature>
<evidence type="ECO:0000256" key="6">
    <source>
        <dbReference type="SAM" id="Phobius"/>
    </source>
</evidence>
<feature type="transmembrane region" description="Helical" evidence="6">
    <location>
        <begin position="380"/>
        <end position="400"/>
    </location>
</feature>
<sequence>MKNPSNRILMNTFFLYGKMCITIFLSFLSTRIVLQALGVVDYGIFGVIGGVINMLGFLSASMAATTQRFMSYSEGNGNFEDKKQVFNVSIVLHALIALCAVVLLCGFFPLFFETIINIPSGSVYAAKVVYFSMVFSVAVTVLTVPYDAVVNSHEDMLYYAIVGVVEGIGKLLVALYITIVVPDNRLIVYGILTAGLSIMIMIAMRIYCHKRYAECQFDLLGCFSKSKMKEMVYFASYKLYAQTSSMIGNFGMGLLANHYFGAFINAAISISSQTVAYLQSFSNNMMKVVNPVIVKSEGEKSRGNMLVVSMYSCKYSFLMLAVFAAPVLVYLDKILALWLVNVPEWAYLMSLFAIVRALNECIFLPLEISIGAVGNIKGNSLWSSIINLLPLLILFVLFHYGFSPMAYIVVPLIFWGVAYELKTLWFAKEVCGLRVGSFLNRFVKWPYGVFCASILFGIVIRLLIGDSIGALFLALPLVVLFFLTLVWLFAMGATEKEYAKLAFDKILNKIKKR</sequence>
<feature type="transmembrane region" description="Helical" evidence="6">
    <location>
        <begin position="406"/>
        <end position="425"/>
    </location>
</feature>
<name>A0A5M5ZZG1_9BACT</name>
<protein>
    <submittedName>
        <fullName evidence="7">Uncharacterized protein</fullName>
    </submittedName>
</protein>
<keyword evidence="5 6" id="KW-0472">Membrane</keyword>
<feature type="transmembrane region" description="Helical" evidence="6">
    <location>
        <begin position="42"/>
        <end position="64"/>
    </location>
</feature>
<dbReference type="PANTHER" id="PTHR30250:SF26">
    <property type="entry name" value="PSMA PROTEIN"/>
    <property type="match status" value="1"/>
</dbReference>
<accession>A0A5M5ZZG1</accession>
<feature type="transmembrane region" description="Helical" evidence="6">
    <location>
        <begin position="186"/>
        <end position="207"/>
    </location>
</feature>
<reference evidence="7 8" key="1">
    <citation type="journal article" date="2019" name="Nat. Med.">
        <title>A library of human gut bacterial isolates paired with longitudinal multiomics data enables mechanistic microbiome research.</title>
        <authorList>
            <person name="Poyet M."/>
            <person name="Groussin M."/>
            <person name="Gibbons S.M."/>
            <person name="Avila-Pacheco J."/>
            <person name="Jiang X."/>
            <person name="Kearney S.M."/>
            <person name="Perrotta A.R."/>
            <person name="Berdy B."/>
            <person name="Zhao S."/>
            <person name="Lieberman T.D."/>
            <person name="Swanson P.K."/>
            <person name="Smith M."/>
            <person name="Roesemann S."/>
            <person name="Alexander J.E."/>
            <person name="Rich S.A."/>
            <person name="Livny J."/>
            <person name="Vlamakis H."/>
            <person name="Clish C."/>
            <person name="Bullock K."/>
            <person name="Deik A."/>
            <person name="Scott J."/>
            <person name="Pierce K.A."/>
            <person name="Xavier R.J."/>
            <person name="Alm E.J."/>
        </authorList>
    </citation>
    <scope>NUCLEOTIDE SEQUENCE [LARGE SCALE GENOMIC DNA]</scope>
    <source>
        <strain evidence="7 8">BIOML-A5</strain>
    </source>
</reference>
<feature type="transmembrane region" description="Helical" evidence="6">
    <location>
        <begin position="156"/>
        <end position="180"/>
    </location>
</feature>
<feature type="transmembrane region" description="Helical" evidence="6">
    <location>
        <begin position="315"/>
        <end position="339"/>
    </location>
</feature>
<gene>
    <name evidence="7" type="ORF">F2Y61_02490</name>
</gene>
<proteinExistence type="predicted"/>
<feature type="transmembrane region" description="Helical" evidence="6">
    <location>
        <begin position="12"/>
        <end position="30"/>
    </location>
</feature>
<keyword evidence="4 6" id="KW-1133">Transmembrane helix</keyword>
<organism evidence="7 8">
    <name type="scientific">Phocaeicola dorei</name>
    <dbReference type="NCBI Taxonomy" id="357276"/>
    <lineage>
        <taxon>Bacteria</taxon>
        <taxon>Pseudomonadati</taxon>
        <taxon>Bacteroidota</taxon>
        <taxon>Bacteroidia</taxon>
        <taxon>Bacteroidales</taxon>
        <taxon>Bacteroidaceae</taxon>
        <taxon>Phocaeicola</taxon>
    </lineage>
</organism>